<proteinExistence type="inferred from homology"/>
<dbReference type="SMART" id="SM00822">
    <property type="entry name" value="PKS_KR"/>
    <property type="match status" value="1"/>
</dbReference>
<dbReference type="OrthoDB" id="9789083at2"/>
<evidence type="ECO:0000256" key="1">
    <source>
        <dbReference type="ARBA" id="ARBA00006484"/>
    </source>
</evidence>
<dbReference type="Proteomes" id="UP000185680">
    <property type="component" value="Chromosome"/>
</dbReference>
<keyword evidence="8" id="KW-1185">Reference proteome</keyword>
<dbReference type="EMBL" id="CP017476">
    <property type="protein sequence ID" value="AOW12696.1"/>
    <property type="molecule type" value="Genomic_DNA"/>
</dbReference>
<reference evidence="7 8" key="1">
    <citation type="submission" date="2016-02" db="EMBL/GenBank/DDBJ databases">
        <title>Draft genome sequence of Hydrogenophaga sp. LPB0072.</title>
        <authorList>
            <person name="Shin S.-K."/>
            <person name="Yi H."/>
        </authorList>
    </citation>
    <scope>NUCLEOTIDE SEQUENCE [LARGE SCALE GENOMIC DNA]</scope>
    <source>
        <strain evidence="7 8">LPB0072</strain>
    </source>
</reference>
<keyword evidence="3" id="KW-0560">Oxidoreductase</keyword>
<name>A0A167H9Z6_9BURK</name>
<dbReference type="Proteomes" id="UP000185657">
    <property type="component" value="Unassembled WGS sequence"/>
</dbReference>
<dbReference type="PRINTS" id="PR00080">
    <property type="entry name" value="SDRFAMILY"/>
</dbReference>
<feature type="domain" description="Ketoreductase" evidence="5">
    <location>
        <begin position="7"/>
        <end position="165"/>
    </location>
</feature>
<organism evidence="6 9">
    <name type="scientific">Hydrogenophaga crassostreae</name>
    <dbReference type="NCBI Taxonomy" id="1763535"/>
    <lineage>
        <taxon>Bacteria</taxon>
        <taxon>Pseudomonadati</taxon>
        <taxon>Pseudomonadota</taxon>
        <taxon>Betaproteobacteria</taxon>
        <taxon>Burkholderiales</taxon>
        <taxon>Comamonadaceae</taxon>
        <taxon>Hydrogenophaga</taxon>
    </lineage>
</organism>
<protein>
    <submittedName>
        <fullName evidence="6">Short-chain dehydrogenase</fullName>
    </submittedName>
</protein>
<dbReference type="Gene3D" id="3.40.50.720">
    <property type="entry name" value="NAD(P)-binding Rossmann-like Domain"/>
    <property type="match status" value="1"/>
</dbReference>
<dbReference type="InterPro" id="IPR057326">
    <property type="entry name" value="KR_dom"/>
</dbReference>
<comment type="similarity">
    <text evidence="1 4">Belongs to the short-chain dehydrogenases/reductases (SDR) family.</text>
</comment>
<dbReference type="RefSeq" id="WP_066093393.1">
    <property type="nucleotide sequence ID" value="NZ_CP017476.1"/>
</dbReference>
<keyword evidence="2" id="KW-0521">NADP</keyword>
<evidence type="ECO:0000259" key="5">
    <source>
        <dbReference type="SMART" id="SM00822"/>
    </source>
</evidence>
<evidence type="ECO:0000313" key="6">
    <source>
        <dbReference type="EMBL" id="AOW12696.1"/>
    </source>
</evidence>
<dbReference type="PANTHER" id="PTHR43963">
    <property type="entry name" value="CARBONYL REDUCTASE 1-RELATED"/>
    <property type="match status" value="1"/>
</dbReference>
<dbReference type="PRINTS" id="PR00081">
    <property type="entry name" value="GDHRDH"/>
</dbReference>
<dbReference type="CDD" id="cd05324">
    <property type="entry name" value="carb_red_PTCR-like_SDR_c"/>
    <property type="match status" value="1"/>
</dbReference>
<sequence>MTDHTRRIALITGGNKGLGFETARQIGQQGHMVLLGARDPSRGEAAAASLRAEGIDARYLALDLTERATIVAAAREIQATYGRLDVLVNNAGAASPADGPVSSVDVASVRSVFEVNFFGTLEVIQAMLPLLKESTAGRVVNVSSTLGSLALQSDPTWEFSPFKPTGYNTAKVALNMLTVHLAAELLDSGIKVNSVAPGYTATDLTGGSGQSVAQGAAASVRMALLPDDGPTGGFFSVNGTEPW</sequence>
<dbReference type="Pfam" id="PF00106">
    <property type="entry name" value="adh_short"/>
    <property type="match status" value="1"/>
</dbReference>
<reference evidence="6 9" key="2">
    <citation type="submission" date="2016-10" db="EMBL/GenBank/DDBJ databases">
        <title>Hydorgenophaga sp. LPB0072 isolated from gastropod.</title>
        <authorList>
            <person name="Kim E."/>
            <person name="Yi H."/>
        </authorList>
    </citation>
    <scope>NUCLEOTIDE SEQUENCE [LARGE SCALE GENOMIC DNA]</scope>
    <source>
        <strain evidence="6 9">LPB0072</strain>
    </source>
</reference>
<accession>A0A167H9Z6</accession>
<dbReference type="AlphaFoldDB" id="A0A167H9Z6"/>
<evidence type="ECO:0000256" key="3">
    <source>
        <dbReference type="ARBA" id="ARBA00023002"/>
    </source>
</evidence>
<dbReference type="STRING" id="1763535.LPB072_07420"/>
<evidence type="ECO:0000256" key="2">
    <source>
        <dbReference type="ARBA" id="ARBA00022857"/>
    </source>
</evidence>
<evidence type="ECO:0000313" key="9">
    <source>
        <dbReference type="Proteomes" id="UP000185680"/>
    </source>
</evidence>
<dbReference type="InterPro" id="IPR045313">
    <property type="entry name" value="CBR1-like"/>
</dbReference>
<dbReference type="InterPro" id="IPR036291">
    <property type="entry name" value="NAD(P)-bd_dom_sf"/>
</dbReference>
<dbReference type="EMBL" id="LVWD01000030">
    <property type="protein sequence ID" value="OAD40568.1"/>
    <property type="molecule type" value="Genomic_DNA"/>
</dbReference>
<evidence type="ECO:0000313" key="8">
    <source>
        <dbReference type="Proteomes" id="UP000185657"/>
    </source>
</evidence>
<dbReference type="GO" id="GO:0016616">
    <property type="term" value="F:oxidoreductase activity, acting on the CH-OH group of donors, NAD or NADP as acceptor"/>
    <property type="evidence" value="ECO:0007669"/>
    <property type="project" value="InterPro"/>
</dbReference>
<evidence type="ECO:0000313" key="7">
    <source>
        <dbReference type="EMBL" id="OAD40568.1"/>
    </source>
</evidence>
<evidence type="ECO:0000256" key="4">
    <source>
        <dbReference type="RuleBase" id="RU000363"/>
    </source>
</evidence>
<dbReference type="SUPFAM" id="SSF51735">
    <property type="entry name" value="NAD(P)-binding Rossmann-fold domains"/>
    <property type="match status" value="1"/>
</dbReference>
<dbReference type="KEGG" id="hyl:LPB072_07420"/>
<dbReference type="InterPro" id="IPR002347">
    <property type="entry name" value="SDR_fam"/>
</dbReference>
<gene>
    <name evidence="6" type="ORF">LPB072_07420</name>
    <name evidence="7" type="ORF">LPB72_16900</name>
</gene>
<dbReference type="PANTHER" id="PTHR43963:SF6">
    <property type="entry name" value="CHAIN DEHYDROGENASE FAMILY PROTEIN, PUTATIVE (AFU_ORTHOLOGUE AFUA_3G15350)-RELATED"/>
    <property type="match status" value="1"/>
</dbReference>